<reference evidence="1 2" key="1">
    <citation type="submission" date="2019-02" db="EMBL/GenBank/DDBJ databases">
        <title>Genomic Encyclopedia of Type Strains, Phase IV (KMG-IV): sequencing the most valuable type-strain genomes for metagenomic binning, comparative biology and taxonomic classification.</title>
        <authorList>
            <person name="Goeker M."/>
        </authorList>
    </citation>
    <scope>NUCLEOTIDE SEQUENCE [LARGE SCALE GENOMIC DNA]</scope>
    <source>
        <strain evidence="1 2">DSM 17196</strain>
    </source>
</reference>
<dbReference type="EMBL" id="SGXE01000001">
    <property type="protein sequence ID" value="RZS98908.1"/>
    <property type="molecule type" value="Genomic_DNA"/>
</dbReference>
<dbReference type="Proteomes" id="UP000292262">
    <property type="component" value="Unassembled WGS sequence"/>
</dbReference>
<proteinExistence type="predicted"/>
<sequence length="132" mass="15439">MDKTALIVDSIPLFKEKLDPICSKYQVGHQELIKELVRFLDLIHISKSKLSPSLIVDLAWHELILFTRFYTKFCTEHYGRYIHHTPSKNTKPGIFNKTIQFYIQQFGQPNPLIWGKQAKEEWELSNCGSCLN</sequence>
<dbReference type="AlphaFoldDB" id="A0A4Q7PGA1"/>
<gene>
    <name evidence="1" type="ORF">EV197_0109</name>
</gene>
<name>A0A4Q7PGA1_9FLAO</name>
<comment type="caution">
    <text evidence="1">The sequence shown here is derived from an EMBL/GenBank/DDBJ whole genome shotgun (WGS) entry which is preliminary data.</text>
</comment>
<evidence type="ECO:0000313" key="1">
    <source>
        <dbReference type="EMBL" id="RZS98908.1"/>
    </source>
</evidence>
<evidence type="ECO:0000313" key="2">
    <source>
        <dbReference type="Proteomes" id="UP000292262"/>
    </source>
</evidence>
<protein>
    <submittedName>
        <fullName evidence="1">Uncharacterized protein</fullName>
    </submittedName>
</protein>
<dbReference type="RefSeq" id="WP_130284781.1">
    <property type="nucleotide sequence ID" value="NZ_SGXE01000001.1"/>
</dbReference>
<organism evidence="1 2">
    <name type="scientific">Aquimarina brevivitae</name>
    <dbReference type="NCBI Taxonomy" id="323412"/>
    <lineage>
        <taxon>Bacteria</taxon>
        <taxon>Pseudomonadati</taxon>
        <taxon>Bacteroidota</taxon>
        <taxon>Flavobacteriia</taxon>
        <taxon>Flavobacteriales</taxon>
        <taxon>Flavobacteriaceae</taxon>
        <taxon>Aquimarina</taxon>
    </lineage>
</organism>
<accession>A0A4Q7PGA1</accession>
<dbReference type="OrthoDB" id="5328543at2"/>
<keyword evidence="2" id="KW-1185">Reference proteome</keyword>